<evidence type="ECO:0000259" key="8">
    <source>
        <dbReference type="PROSITE" id="PS50880"/>
    </source>
</evidence>
<keyword evidence="2 7" id="KW-0227">DNA damage</keyword>
<evidence type="ECO:0000256" key="2">
    <source>
        <dbReference type="ARBA" id="ARBA00022763"/>
    </source>
</evidence>
<comment type="similarity">
    <text evidence="7">Belongs to the RecR family.</text>
</comment>
<dbReference type="EMBL" id="CP034044">
    <property type="protein sequence ID" value="AZG68922.1"/>
    <property type="molecule type" value="Genomic_DNA"/>
</dbReference>
<evidence type="ECO:0000256" key="7">
    <source>
        <dbReference type="HAMAP-Rule" id="MF_00017"/>
    </source>
</evidence>
<dbReference type="OrthoDB" id="9802672at2"/>
<keyword evidence="11" id="KW-1185">Reference proteome</keyword>
<dbReference type="RefSeq" id="WP_124724615.1">
    <property type="nucleotide sequence ID" value="NZ_CP034044.1"/>
</dbReference>
<dbReference type="Pfam" id="PF21175">
    <property type="entry name" value="RecR_C"/>
    <property type="match status" value="1"/>
</dbReference>
<dbReference type="GO" id="GO:0006281">
    <property type="term" value="P:DNA repair"/>
    <property type="evidence" value="ECO:0007669"/>
    <property type="project" value="UniProtKB-UniRule"/>
</dbReference>
<dbReference type="GO" id="GO:0003677">
    <property type="term" value="F:DNA binding"/>
    <property type="evidence" value="ECO:0007669"/>
    <property type="project" value="UniProtKB-UniRule"/>
</dbReference>
<dbReference type="InterPro" id="IPR023627">
    <property type="entry name" value="Rcmb_RecR"/>
</dbReference>
<dbReference type="KEGG" id="mstr:EGN60_03160"/>
<evidence type="ECO:0000256" key="6">
    <source>
        <dbReference type="ARBA" id="ARBA00023204"/>
    </source>
</evidence>
<accession>A0A502M8F5</accession>
<evidence type="ECO:0000256" key="1">
    <source>
        <dbReference type="ARBA" id="ARBA00022723"/>
    </source>
</evidence>
<keyword evidence="1 7" id="KW-0479">Metal-binding</keyword>
<dbReference type="InterPro" id="IPR006171">
    <property type="entry name" value="TOPRIM_dom"/>
</dbReference>
<comment type="function">
    <text evidence="7">May play a role in DNA repair. It seems to be involved in an RecBC-independent recombinational process of DNA repair. It may act with RecF and RecO.</text>
</comment>
<evidence type="ECO:0000256" key="3">
    <source>
        <dbReference type="ARBA" id="ARBA00022771"/>
    </source>
</evidence>
<dbReference type="SUPFAM" id="SSF111304">
    <property type="entry name" value="Recombination protein RecR"/>
    <property type="match status" value="1"/>
</dbReference>
<dbReference type="AlphaFoldDB" id="A0A3G8LJ68"/>
<dbReference type="Proteomes" id="UP000317904">
    <property type="component" value="Unassembled WGS sequence"/>
</dbReference>
<dbReference type="InterPro" id="IPR000093">
    <property type="entry name" value="DNA_Rcmb_RecR"/>
</dbReference>
<evidence type="ECO:0000313" key="9">
    <source>
        <dbReference type="EMBL" id="AZG68922.1"/>
    </source>
</evidence>
<keyword evidence="5 7" id="KW-0233">DNA recombination</keyword>
<dbReference type="GO" id="GO:0008270">
    <property type="term" value="F:zinc ion binding"/>
    <property type="evidence" value="ECO:0007669"/>
    <property type="project" value="UniProtKB-KW"/>
</dbReference>
<evidence type="ECO:0000256" key="5">
    <source>
        <dbReference type="ARBA" id="ARBA00023172"/>
    </source>
</evidence>
<sequence length="195" mass="22700">MNNEEYLKLEKKLKEIPGLSKRQIQKIADFIIDKKTEEINEIVQTILEYKTNIKKCINCNYVSKDELCKFCSDSSRENILLVVEKSVDVDKFEELNSYKGKYFVIDDVWKKQKEKVQDKALEKLLSIANKYKEITLALSSSFDGQFSMIYLQKMLKEKAKFENVYQLAIGIPIGASVEYVDNVTLKQSLIKKVKM</sequence>
<dbReference type="Gene3D" id="3.40.1360.10">
    <property type="match status" value="1"/>
</dbReference>
<name>A0A3G8LJ68_9MOLU</name>
<evidence type="ECO:0000313" key="12">
    <source>
        <dbReference type="Proteomes" id="UP000317904"/>
    </source>
</evidence>
<dbReference type="Proteomes" id="UP000275883">
    <property type="component" value="Chromosome"/>
</dbReference>
<evidence type="ECO:0000313" key="10">
    <source>
        <dbReference type="EMBL" id="TPI01163.1"/>
    </source>
</evidence>
<feature type="zinc finger region" description="C4-type" evidence="7">
    <location>
        <begin position="56"/>
        <end position="71"/>
    </location>
</feature>
<dbReference type="Gene3D" id="6.10.250.240">
    <property type="match status" value="1"/>
</dbReference>
<organism evidence="9 11">
    <name type="scientific">Mycoplasma struthionis</name>
    <dbReference type="NCBI Taxonomy" id="538220"/>
    <lineage>
        <taxon>Bacteria</taxon>
        <taxon>Bacillati</taxon>
        <taxon>Mycoplasmatota</taxon>
        <taxon>Mollicutes</taxon>
        <taxon>Mycoplasmataceae</taxon>
        <taxon>Mycoplasma</taxon>
    </lineage>
</organism>
<dbReference type="HAMAP" id="MF_00017">
    <property type="entry name" value="RecR"/>
    <property type="match status" value="1"/>
</dbReference>
<keyword evidence="6 7" id="KW-0234">DNA repair</keyword>
<dbReference type="Pfam" id="PF13662">
    <property type="entry name" value="Toprim_4"/>
    <property type="match status" value="1"/>
</dbReference>
<protein>
    <recommendedName>
        <fullName evidence="7">Recombination protein RecR</fullName>
    </recommendedName>
</protein>
<proteinExistence type="inferred from homology"/>
<gene>
    <name evidence="7 9" type="primary">recR</name>
    <name evidence="9" type="ORF">EGN60_03160</name>
    <name evidence="10" type="ORF">FJM01_03035</name>
</gene>
<keyword evidence="4 7" id="KW-0862">Zinc</keyword>
<accession>A0A3G8LJ68</accession>
<reference evidence="10 12" key="2">
    <citation type="submission" date="2019-06" db="EMBL/GenBank/DDBJ databases">
        <title>A comparative genomics study of ostrich specific Mycoplasmas.</title>
        <authorList>
            <person name="Botes A."/>
            <person name="Nel T."/>
        </authorList>
    </citation>
    <scope>NUCLEOTIDE SEQUENCE [LARGE SCALE GENOMIC DNA]</scope>
    <source>
        <strain evidence="10 12">Ms01</strain>
    </source>
</reference>
<feature type="domain" description="Toprim" evidence="8">
    <location>
        <begin position="78"/>
        <end position="172"/>
    </location>
</feature>
<dbReference type="EMBL" id="VFSY01000029">
    <property type="protein sequence ID" value="TPI01163.1"/>
    <property type="molecule type" value="Genomic_DNA"/>
</dbReference>
<dbReference type="PROSITE" id="PS50880">
    <property type="entry name" value="TOPRIM"/>
    <property type="match status" value="1"/>
</dbReference>
<keyword evidence="3 7" id="KW-0863">Zinc-finger</keyword>
<evidence type="ECO:0000256" key="4">
    <source>
        <dbReference type="ARBA" id="ARBA00022833"/>
    </source>
</evidence>
<evidence type="ECO:0000313" key="11">
    <source>
        <dbReference type="Proteomes" id="UP000275883"/>
    </source>
</evidence>
<dbReference type="PANTHER" id="PTHR30446">
    <property type="entry name" value="RECOMBINATION PROTEIN RECR"/>
    <property type="match status" value="1"/>
</dbReference>
<dbReference type="PANTHER" id="PTHR30446:SF0">
    <property type="entry name" value="RECOMBINATION PROTEIN RECR"/>
    <property type="match status" value="1"/>
</dbReference>
<reference evidence="9 11" key="1">
    <citation type="submission" date="2018-11" db="EMBL/GenBank/DDBJ databases">
        <title>Genome sequence of Mycoplasma struthionis sp. nov.</title>
        <authorList>
            <person name="Spergser J."/>
        </authorList>
    </citation>
    <scope>NUCLEOTIDE SEQUENCE [LARGE SCALE GENOMIC DNA]</scope>
    <source>
        <strain evidence="9 11">237IA</strain>
    </source>
</reference>
<dbReference type="GO" id="GO:0006310">
    <property type="term" value="P:DNA recombination"/>
    <property type="evidence" value="ECO:0007669"/>
    <property type="project" value="UniProtKB-UniRule"/>
</dbReference>